<dbReference type="InterPro" id="IPR008920">
    <property type="entry name" value="TF_FadR/GntR_C"/>
</dbReference>
<dbReference type="SUPFAM" id="SSF48008">
    <property type="entry name" value="GntR ligand-binding domain-like"/>
    <property type="match status" value="1"/>
</dbReference>
<dbReference type="SUPFAM" id="SSF46785">
    <property type="entry name" value="Winged helix' DNA-binding domain"/>
    <property type="match status" value="1"/>
</dbReference>
<protein>
    <submittedName>
        <fullName evidence="5">Transcriptional regulator</fullName>
    </submittedName>
</protein>
<dbReference type="PRINTS" id="PR00035">
    <property type="entry name" value="HTHGNTR"/>
</dbReference>
<evidence type="ECO:0000313" key="6">
    <source>
        <dbReference type="Proteomes" id="UP000014155"/>
    </source>
</evidence>
<dbReference type="SMART" id="SM00345">
    <property type="entry name" value="HTH_GNTR"/>
    <property type="match status" value="1"/>
</dbReference>
<dbReference type="InterPro" id="IPR036388">
    <property type="entry name" value="WH-like_DNA-bd_sf"/>
</dbReference>
<dbReference type="SMART" id="SM00895">
    <property type="entry name" value="FCD"/>
    <property type="match status" value="1"/>
</dbReference>
<organism evidence="5 6">
    <name type="scientific">Ruminiclostridium cellobioparum subsp. termitidis CT1112</name>
    <dbReference type="NCBI Taxonomy" id="1195236"/>
    <lineage>
        <taxon>Bacteria</taxon>
        <taxon>Bacillati</taxon>
        <taxon>Bacillota</taxon>
        <taxon>Clostridia</taxon>
        <taxon>Eubacteriales</taxon>
        <taxon>Oscillospiraceae</taxon>
        <taxon>Ruminiclostridium</taxon>
    </lineage>
</organism>
<dbReference type="Proteomes" id="UP000014155">
    <property type="component" value="Unassembled WGS sequence"/>
</dbReference>
<dbReference type="Gene3D" id="1.20.120.530">
    <property type="entry name" value="GntR ligand-binding domain-like"/>
    <property type="match status" value="1"/>
</dbReference>
<keyword evidence="6" id="KW-1185">Reference proteome</keyword>
<name>S0FPE8_RUMCE</name>
<dbReference type="InterPro" id="IPR036390">
    <property type="entry name" value="WH_DNA-bd_sf"/>
</dbReference>
<dbReference type="InterPro" id="IPR011711">
    <property type="entry name" value="GntR_C"/>
</dbReference>
<dbReference type="EMBL" id="AORV01000028">
    <property type="protein sequence ID" value="EMS72236.1"/>
    <property type="molecule type" value="Genomic_DNA"/>
</dbReference>
<dbReference type="AlphaFoldDB" id="S0FPE8"/>
<reference evidence="5 6" key="1">
    <citation type="journal article" date="2013" name="Genome Announc.">
        <title>Draft Genome Sequence of the Cellulolytic, Mesophilic, Anaerobic Bacterium Clostridium termitidis Strain CT1112 (DSM 5398).</title>
        <authorList>
            <person name="Lal S."/>
            <person name="Ramachandran U."/>
            <person name="Zhang X."/>
            <person name="Munir R."/>
            <person name="Sparling R."/>
            <person name="Levin D.B."/>
        </authorList>
    </citation>
    <scope>NUCLEOTIDE SEQUENCE [LARGE SCALE GENOMIC DNA]</scope>
    <source>
        <strain evidence="5 6">CT1112</strain>
    </source>
</reference>
<dbReference type="PANTHER" id="PTHR43537:SF5">
    <property type="entry name" value="UXU OPERON TRANSCRIPTIONAL REGULATOR"/>
    <property type="match status" value="1"/>
</dbReference>
<gene>
    <name evidence="5" type="ORF">CTER_1688</name>
</gene>
<comment type="caution">
    <text evidence="5">The sequence shown here is derived from an EMBL/GenBank/DDBJ whole genome shotgun (WGS) entry which is preliminary data.</text>
</comment>
<dbReference type="PROSITE" id="PS50949">
    <property type="entry name" value="HTH_GNTR"/>
    <property type="match status" value="1"/>
</dbReference>
<evidence type="ECO:0000256" key="1">
    <source>
        <dbReference type="ARBA" id="ARBA00023015"/>
    </source>
</evidence>
<dbReference type="Pfam" id="PF07729">
    <property type="entry name" value="FCD"/>
    <property type="match status" value="1"/>
</dbReference>
<dbReference type="Pfam" id="PF00392">
    <property type="entry name" value="GntR"/>
    <property type="match status" value="1"/>
</dbReference>
<dbReference type="Gene3D" id="1.10.10.10">
    <property type="entry name" value="Winged helix-like DNA-binding domain superfamily/Winged helix DNA-binding domain"/>
    <property type="match status" value="1"/>
</dbReference>
<feature type="domain" description="HTH gntR-type" evidence="4">
    <location>
        <begin position="7"/>
        <end position="75"/>
    </location>
</feature>
<dbReference type="PANTHER" id="PTHR43537">
    <property type="entry name" value="TRANSCRIPTIONAL REGULATOR, GNTR FAMILY"/>
    <property type="match status" value="1"/>
</dbReference>
<accession>S0FPE8</accession>
<evidence type="ECO:0000256" key="2">
    <source>
        <dbReference type="ARBA" id="ARBA00023125"/>
    </source>
</evidence>
<proteinExistence type="predicted"/>
<dbReference type="eggNOG" id="COG2186">
    <property type="taxonomic scope" value="Bacteria"/>
</dbReference>
<dbReference type="PATRIC" id="fig|1195236.3.peg.2018"/>
<dbReference type="STRING" id="1195236.CTER_1688"/>
<dbReference type="GO" id="GO:0003677">
    <property type="term" value="F:DNA binding"/>
    <property type="evidence" value="ECO:0007669"/>
    <property type="project" value="UniProtKB-KW"/>
</dbReference>
<keyword evidence="3" id="KW-0804">Transcription</keyword>
<evidence type="ECO:0000256" key="3">
    <source>
        <dbReference type="ARBA" id="ARBA00023163"/>
    </source>
</evidence>
<dbReference type="InterPro" id="IPR000524">
    <property type="entry name" value="Tscrpt_reg_HTH_GntR"/>
</dbReference>
<keyword evidence="1" id="KW-0805">Transcription regulation</keyword>
<keyword evidence="2" id="KW-0238">DNA-binding</keyword>
<evidence type="ECO:0000313" key="5">
    <source>
        <dbReference type="EMBL" id="EMS72236.1"/>
    </source>
</evidence>
<evidence type="ECO:0000259" key="4">
    <source>
        <dbReference type="PROSITE" id="PS50949"/>
    </source>
</evidence>
<dbReference type="GO" id="GO:0003700">
    <property type="term" value="F:DNA-binding transcription factor activity"/>
    <property type="evidence" value="ECO:0007669"/>
    <property type="project" value="InterPro"/>
</dbReference>
<sequence>MKNIKRVPLQSEIIEAIKQYIEQNNLKNGDKLPSQGQLVEMLGVSRSSLREAVKVLETKNIVETVNGKGIYVRNGSPNIIQAQIEFRKEKESILELLEARKILEREILHLVIQHATQEELDNIEKILNVVIEKYNNGDKQNNEDRQFHYAIYNSCHNRIMQQLILSINNLLSELWEFPLGMEEPFTDTIPLHKDLFECLRNRNLKKAITINEKIISMVIKEVKAAQ</sequence>
<dbReference type="CDD" id="cd07377">
    <property type="entry name" value="WHTH_GntR"/>
    <property type="match status" value="1"/>
</dbReference>
<dbReference type="RefSeq" id="WP_004625226.1">
    <property type="nucleotide sequence ID" value="NZ_AORV01000028.1"/>
</dbReference>